<dbReference type="InterPro" id="IPR033454">
    <property type="entry name" value="RecG_wedge"/>
</dbReference>
<dbReference type="NCBIfam" id="NF008165">
    <property type="entry name" value="PRK10917.1-3"/>
    <property type="match status" value="1"/>
</dbReference>
<evidence type="ECO:0000256" key="6">
    <source>
        <dbReference type="ARBA" id="ARBA00022806"/>
    </source>
</evidence>
<comment type="function">
    <text evidence="15">Plays a critical role in recombination and DNA repair. Helps process Holliday junction intermediates to mature products by catalyzing branch migration. Has replication fork regression activity, unwinds stalled or blocked replication forks to make a HJ that can be resolved. Has a DNA unwinding activity characteristic of a DNA helicase with 3'-5' polarity.</text>
</comment>
<dbReference type="GO" id="GO:0043138">
    <property type="term" value="F:3'-5' DNA helicase activity"/>
    <property type="evidence" value="ECO:0007669"/>
    <property type="project" value="UniProtKB-EC"/>
</dbReference>
<evidence type="ECO:0000256" key="2">
    <source>
        <dbReference type="ARBA" id="ARBA00017846"/>
    </source>
</evidence>
<protein>
    <recommendedName>
        <fullName evidence="2 15">ATP-dependent DNA helicase RecG</fullName>
        <ecNumber evidence="13 15">5.6.2.4</ecNumber>
    </recommendedName>
</protein>
<comment type="catalytic activity">
    <reaction evidence="12 15">
        <text>Couples ATP hydrolysis with the unwinding of duplex DNA by translocating in the 3'-5' direction.</text>
        <dbReference type="EC" id="5.6.2.4"/>
    </reaction>
</comment>
<comment type="similarity">
    <text evidence="1 15">Belongs to the helicase family. RecG subfamily.</text>
</comment>
<evidence type="ECO:0000256" key="1">
    <source>
        <dbReference type="ARBA" id="ARBA00007504"/>
    </source>
</evidence>
<dbReference type="HOGENOM" id="CLU_005122_7_1_0"/>
<dbReference type="Pfam" id="PF00271">
    <property type="entry name" value="Helicase_C"/>
    <property type="match status" value="1"/>
</dbReference>
<name>F8E6G4_FLESM</name>
<dbReference type="SMART" id="SM00490">
    <property type="entry name" value="HELICc"/>
    <property type="match status" value="1"/>
</dbReference>
<dbReference type="InterPro" id="IPR047112">
    <property type="entry name" value="RecG/Mfd"/>
</dbReference>
<dbReference type="OrthoDB" id="9804325at2"/>
<dbReference type="EC" id="5.6.2.4" evidence="13 15"/>
<dbReference type="CDD" id="cd17992">
    <property type="entry name" value="DEXHc_RecG"/>
    <property type="match status" value="1"/>
</dbReference>
<comment type="catalytic activity">
    <reaction evidence="14 15">
        <text>ATP + H2O = ADP + phosphate + H(+)</text>
        <dbReference type="Rhea" id="RHEA:13065"/>
        <dbReference type="ChEBI" id="CHEBI:15377"/>
        <dbReference type="ChEBI" id="CHEBI:15378"/>
        <dbReference type="ChEBI" id="CHEBI:30616"/>
        <dbReference type="ChEBI" id="CHEBI:43474"/>
        <dbReference type="ChEBI" id="CHEBI:456216"/>
        <dbReference type="EC" id="5.6.2.4"/>
    </reaction>
</comment>
<keyword evidence="11" id="KW-0413">Isomerase</keyword>
<keyword evidence="19" id="KW-1185">Reference proteome</keyword>
<keyword evidence="8" id="KW-0238">DNA-binding</keyword>
<dbReference type="AlphaFoldDB" id="F8E6G4"/>
<dbReference type="Proteomes" id="UP000006621">
    <property type="component" value="Chromosome"/>
</dbReference>
<evidence type="ECO:0000256" key="15">
    <source>
        <dbReference type="RuleBase" id="RU363016"/>
    </source>
</evidence>
<dbReference type="NCBIfam" id="TIGR00643">
    <property type="entry name" value="recG"/>
    <property type="match status" value="1"/>
</dbReference>
<dbReference type="InterPro" id="IPR014001">
    <property type="entry name" value="Helicase_ATP-bd"/>
</dbReference>
<organism evidence="18 19">
    <name type="scientific">Flexistipes sinusarabici (strain ATCC 49648 / DSM 4947 / MAS 10)</name>
    <dbReference type="NCBI Taxonomy" id="717231"/>
    <lineage>
        <taxon>Bacteria</taxon>
        <taxon>Pseudomonadati</taxon>
        <taxon>Deferribacterota</taxon>
        <taxon>Deferribacteres</taxon>
        <taxon>Deferribacterales</taxon>
        <taxon>Flexistipitaceae</taxon>
        <taxon>Flexistipes</taxon>
    </lineage>
</organism>
<dbReference type="SUPFAM" id="SSF52540">
    <property type="entry name" value="P-loop containing nucleoside triphosphate hydrolases"/>
    <property type="match status" value="2"/>
</dbReference>
<dbReference type="NCBIfam" id="NF008168">
    <property type="entry name" value="PRK10917.2-2"/>
    <property type="match status" value="1"/>
</dbReference>
<dbReference type="PROSITE" id="PS51194">
    <property type="entry name" value="HELICASE_CTER"/>
    <property type="match status" value="1"/>
</dbReference>
<dbReference type="GO" id="GO:0003677">
    <property type="term" value="F:DNA binding"/>
    <property type="evidence" value="ECO:0007669"/>
    <property type="project" value="UniProtKB-KW"/>
</dbReference>
<dbReference type="Gene3D" id="3.40.50.300">
    <property type="entry name" value="P-loop containing nucleotide triphosphate hydrolases"/>
    <property type="match status" value="2"/>
</dbReference>
<dbReference type="SMART" id="SM00487">
    <property type="entry name" value="DEXDc"/>
    <property type="match status" value="1"/>
</dbReference>
<evidence type="ECO:0000256" key="4">
    <source>
        <dbReference type="ARBA" id="ARBA00022763"/>
    </source>
</evidence>
<keyword evidence="6 15" id="KW-0347">Helicase</keyword>
<dbReference type="STRING" id="717231.Flexsi_1145"/>
<evidence type="ECO:0000256" key="14">
    <source>
        <dbReference type="ARBA" id="ARBA00048988"/>
    </source>
</evidence>
<evidence type="ECO:0000256" key="8">
    <source>
        <dbReference type="ARBA" id="ARBA00023125"/>
    </source>
</evidence>
<evidence type="ECO:0000256" key="11">
    <source>
        <dbReference type="ARBA" id="ARBA00023235"/>
    </source>
</evidence>
<evidence type="ECO:0000256" key="7">
    <source>
        <dbReference type="ARBA" id="ARBA00022840"/>
    </source>
</evidence>
<dbReference type="InterPro" id="IPR001650">
    <property type="entry name" value="Helicase_C-like"/>
</dbReference>
<dbReference type="Pfam" id="PF19833">
    <property type="entry name" value="RecG_dom3_C"/>
    <property type="match status" value="1"/>
</dbReference>
<evidence type="ECO:0000256" key="5">
    <source>
        <dbReference type="ARBA" id="ARBA00022801"/>
    </source>
</evidence>
<dbReference type="Pfam" id="PF00270">
    <property type="entry name" value="DEAD"/>
    <property type="match status" value="1"/>
</dbReference>
<dbReference type="Pfam" id="PF17191">
    <property type="entry name" value="RecG_wedge"/>
    <property type="match status" value="1"/>
</dbReference>
<keyword evidence="9 15" id="KW-0233">DNA recombination</keyword>
<dbReference type="InterPro" id="IPR004609">
    <property type="entry name" value="ATP-dep_DNA_helicase_RecG"/>
</dbReference>
<dbReference type="PANTHER" id="PTHR47964">
    <property type="entry name" value="ATP-DEPENDENT DNA HELICASE HOMOLOG RECG, CHLOROPLASTIC"/>
    <property type="match status" value="1"/>
</dbReference>
<evidence type="ECO:0000256" key="3">
    <source>
        <dbReference type="ARBA" id="ARBA00022741"/>
    </source>
</evidence>
<dbReference type="GO" id="GO:0006310">
    <property type="term" value="P:DNA recombination"/>
    <property type="evidence" value="ECO:0007669"/>
    <property type="project" value="UniProtKB-UniRule"/>
</dbReference>
<accession>F8E6G4</accession>
<dbReference type="eggNOG" id="COG1200">
    <property type="taxonomic scope" value="Bacteria"/>
</dbReference>
<dbReference type="InterPro" id="IPR027417">
    <property type="entry name" value="P-loop_NTPase"/>
</dbReference>
<evidence type="ECO:0000259" key="16">
    <source>
        <dbReference type="PROSITE" id="PS51192"/>
    </source>
</evidence>
<dbReference type="CDD" id="cd18811">
    <property type="entry name" value="SF2_C_RecG"/>
    <property type="match status" value="1"/>
</dbReference>
<dbReference type="PROSITE" id="PS51192">
    <property type="entry name" value="HELICASE_ATP_BIND_1"/>
    <property type="match status" value="1"/>
</dbReference>
<dbReference type="SUPFAM" id="SSF50249">
    <property type="entry name" value="Nucleic acid-binding proteins"/>
    <property type="match status" value="1"/>
</dbReference>
<feature type="domain" description="Helicase C-terminal" evidence="17">
    <location>
        <begin position="532"/>
        <end position="697"/>
    </location>
</feature>
<keyword evidence="10 15" id="KW-0234">DNA repair</keyword>
<evidence type="ECO:0000256" key="10">
    <source>
        <dbReference type="ARBA" id="ARBA00023204"/>
    </source>
</evidence>
<evidence type="ECO:0000256" key="13">
    <source>
        <dbReference type="ARBA" id="ARBA00034808"/>
    </source>
</evidence>
<proteinExistence type="inferred from homology"/>
<dbReference type="EMBL" id="CP002858">
    <property type="protein sequence ID" value="AEI14801.1"/>
    <property type="molecule type" value="Genomic_DNA"/>
</dbReference>
<dbReference type="InterPro" id="IPR011545">
    <property type="entry name" value="DEAD/DEAH_box_helicase_dom"/>
</dbReference>
<dbReference type="PANTHER" id="PTHR47964:SF1">
    <property type="entry name" value="ATP-DEPENDENT DNA HELICASE HOMOLOG RECG, CHLOROPLASTIC"/>
    <property type="match status" value="1"/>
</dbReference>
<dbReference type="Gene3D" id="2.40.50.140">
    <property type="entry name" value="Nucleic acid-binding proteins"/>
    <property type="match status" value="1"/>
</dbReference>
<keyword evidence="7 15" id="KW-0067">ATP-binding</keyword>
<keyword evidence="5 15" id="KW-0378">Hydrolase</keyword>
<evidence type="ECO:0000313" key="18">
    <source>
        <dbReference type="EMBL" id="AEI14801.1"/>
    </source>
</evidence>
<evidence type="ECO:0000259" key="17">
    <source>
        <dbReference type="PROSITE" id="PS51194"/>
    </source>
</evidence>
<dbReference type="InterPro" id="IPR045562">
    <property type="entry name" value="RecG_dom3_C"/>
</dbReference>
<feature type="domain" description="Helicase ATP-binding" evidence="16">
    <location>
        <begin position="353"/>
        <end position="513"/>
    </location>
</feature>
<dbReference type="GO" id="GO:0016887">
    <property type="term" value="F:ATP hydrolysis activity"/>
    <property type="evidence" value="ECO:0007669"/>
    <property type="project" value="RHEA"/>
</dbReference>
<dbReference type="GO" id="GO:0005524">
    <property type="term" value="F:ATP binding"/>
    <property type="evidence" value="ECO:0007669"/>
    <property type="project" value="UniProtKB-KW"/>
</dbReference>
<reference evidence="19" key="2">
    <citation type="submission" date="2011-06" db="EMBL/GenBank/DDBJ databases">
        <title>The complete genome of Flexistipes sinusarabici DSM 4947.</title>
        <authorList>
            <person name="Lucas S."/>
            <person name="Han J."/>
            <person name="Lapidus A."/>
            <person name="Bruce D."/>
            <person name="Goodwin L."/>
            <person name="Pitluck S."/>
            <person name="Peters L."/>
            <person name="Kyrpides N."/>
            <person name="Mavromatis K."/>
            <person name="Ivanova N."/>
            <person name="Mikhailova N."/>
            <person name="Chertkov O."/>
            <person name="Detter J.C."/>
            <person name="Tapia R."/>
            <person name="Han C."/>
            <person name="Land M."/>
            <person name="Hauser L."/>
            <person name="Markowitz V."/>
            <person name="Cheng J.-F."/>
            <person name="Hugenholtz P."/>
            <person name="Woyke T."/>
            <person name="Wu D."/>
            <person name="Spring S."/>
            <person name="Schroeder M."/>
            <person name="Brambilla E."/>
            <person name="Klenk H.-P."/>
            <person name="Eisen J.A."/>
        </authorList>
    </citation>
    <scope>NUCLEOTIDE SEQUENCE [LARGE SCALE GENOMIC DNA]</scope>
    <source>
        <strain evidence="19">DSM 4947 / MAS 10</strain>
    </source>
</reference>
<gene>
    <name evidence="18" type="ordered locus">Flexsi_1145</name>
</gene>
<dbReference type="InterPro" id="IPR012340">
    <property type="entry name" value="NA-bd_OB-fold"/>
</dbReference>
<evidence type="ECO:0000256" key="9">
    <source>
        <dbReference type="ARBA" id="ARBA00023172"/>
    </source>
</evidence>
<evidence type="ECO:0000313" key="19">
    <source>
        <dbReference type="Proteomes" id="UP000006621"/>
    </source>
</evidence>
<reference evidence="18 19" key="1">
    <citation type="journal article" date="2011" name="Stand. Genomic Sci.">
        <title>Genome sequence of the moderately thermophilic halophile Flexistipes sinusarabici strain (MAS10).</title>
        <authorList>
            <person name="Lapidus A."/>
            <person name="Chertkov O."/>
            <person name="Nolan M."/>
            <person name="Lucas S."/>
            <person name="Hammon N."/>
            <person name="Deshpande S."/>
            <person name="Cheng J.F."/>
            <person name="Tapia R."/>
            <person name="Han C."/>
            <person name="Goodwin L."/>
            <person name="Pitluck S."/>
            <person name="Liolios K."/>
            <person name="Pagani I."/>
            <person name="Ivanova N."/>
            <person name="Huntemann M."/>
            <person name="Mavromatis K."/>
            <person name="Mikhailova N."/>
            <person name="Pati A."/>
            <person name="Chen A."/>
            <person name="Palaniappan K."/>
            <person name="Land M."/>
            <person name="Hauser L."/>
            <person name="Brambilla E.M."/>
            <person name="Rohde M."/>
            <person name="Abt B."/>
            <person name="Spring S."/>
            <person name="Goker M."/>
            <person name="Bristow J."/>
            <person name="Eisen J.A."/>
            <person name="Markowitz V."/>
            <person name="Hugenholtz P."/>
            <person name="Kyrpides N.C."/>
            <person name="Klenk H.P."/>
            <person name="Woyke T."/>
        </authorList>
    </citation>
    <scope>NUCLEOTIDE SEQUENCE [LARGE SCALE GENOMIC DNA]</scope>
    <source>
        <strain evidence="19">DSM 4947 / MAS 10</strain>
    </source>
</reference>
<dbReference type="RefSeq" id="WP_013886288.1">
    <property type="nucleotide sequence ID" value="NC_015672.1"/>
</dbReference>
<evidence type="ECO:0000256" key="12">
    <source>
        <dbReference type="ARBA" id="ARBA00034617"/>
    </source>
</evidence>
<dbReference type="KEGG" id="fsi:Flexsi_1145"/>
<sequence>MQSLSNIKKILKTLDLSNQDLINNPKKYFTHLVEELKKVSPLLAGRLNDILNNENPDILSLEKIIQEVNILVSSNKSIRDSFQKLTISIENIDGVGPKTASSLKKNGIETLQDVILHFPYKYELVDTDLKSEKLFITGVLSSKSVIKTKYGKRIFQAVFKCDDGYYYGIWFNFSRKYPDPVLSIGKEYSLYGKYTNFNGKPSVIHPAFMDKSDRGQVKTYYSLPGNVKNQSFVKIVRRAFTYTGSDIVETLPEKIIAKYDFPDIKNALYTIHFPEKAKDITLLNENRHPAFIRFVYEELFYLQLGLLIKKSNYNKVYGIKYDVKQEYLDDIKKYIPFKLTTAQRRVLADIFNDMKSEHQMNRLLQGDVGSGKTIVAFIAALVAVKNGYQVAIIAPTEVLAEQHFINLVHFLKNDYAVSLLTGSTPKNEKQNDMVNIKDGNVDFVVGTHAVIRDDVEFKNLGFAIIDEQHRFGVLQRKNLVDKGYNPDILLMTATPIPRTLALTFYGDLNVSIIDEMPPGRSPVKTKSFSANNFDKVLELTEKELEKGNRAYFIYPLIDESEKIDLKDATKNFEYISLRFSGYNVALLHGRMKASEKNSLMTAFKNGNIDVLVSTTVVEVGVDIPDATVMVIENAERFGLSQLHQLRGRVGRSNKESYCYLVYSDKISDDGKTRLNSMVSTNDGFKLSEVDLEIRGPGDFFGTRQSGLPEFRFSNIVRDVPILNKARNDADNILKHDPFLEKPEHIILKEILHFRWKQALDLTNIG</sequence>
<keyword evidence="4 15" id="KW-0227">DNA damage</keyword>
<dbReference type="GO" id="GO:0006281">
    <property type="term" value="P:DNA repair"/>
    <property type="evidence" value="ECO:0007669"/>
    <property type="project" value="UniProtKB-UniRule"/>
</dbReference>
<keyword evidence="3 15" id="KW-0547">Nucleotide-binding</keyword>